<reference evidence="10" key="1">
    <citation type="submission" date="2019-11" db="EMBL/GenBank/DDBJ databases">
        <authorList>
            <person name="Feng L."/>
        </authorList>
    </citation>
    <scope>NUCLEOTIDE SEQUENCE</scope>
    <source>
        <strain evidence="10">PclaraLFYP37</strain>
    </source>
</reference>
<evidence type="ECO:0000256" key="5">
    <source>
        <dbReference type="RuleBase" id="RU362125"/>
    </source>
</evidence>
<dbReference type="GO" id="GO:0003995">
    <property type="term" value="F:acyl-CoA dehydrogenase activity"/>
    <property type="evidence" value="ECO:0007669"/>
    <property type="project" value="InterPro"/>
</dbReference>
<feature type="domain" description="Acyl-CoA oxidase/dehydrogenase middle" evidence="7">
    <location>
        <begin position="173"/>
        <end position="268"/>
    </location>
</feature>
<evidence type="ECO:0000313" key="10">
    <source>
        <dbReference type="EMBL" id="VYU50955.1"/>
    </source>
</evidence>
<proteinExistence type="inferred from homology"/>
<dbReference type="PROSITE" id="PS00073">
    <property type="entry name" value="ACYL_COA_DH_2"/>
    <property type="match status" value="1"/>
</dbReference>
<keyword evidence="3 5" id="KW-0285">Flavoprotein</keyword>
<feature type="domain" description="Acyl-CoA dehydrogenase/oxidase N-terminal" evidence="8">
    <location>
        <begin position="54"/>
        <end position="169"/>
    </location>
</feature>
<sequence length="576" mass="64812">MANYYSDIPELKYHLENPMMKRIVELKERDFRDKDEFDYAPVDYADAMDSYNKVLDIVGDITANVIAPNAEGVDEEGPHCHDGRVDYASGTVENLDAMVKAGMNGMTMPRKYNGLNFPITPYTMCAEVVAAADAGFGNIWSLQDCIETLYEFGDEDQHSRFIPRVCAGETMSMDLTEPDAGSDLQSVMLKATFDEENNCWRLNGVKRFITNGDADIHLVLARSEEGTRDGRGLSMFIYDKCDGGVDVRRIENKMGIHGSPTCELVYKNAKAELCGSRKLGLIKYVMALMNGARLGIAAQSVGLSQAAYNEALAYAKDREQFGKAIINFPAVYDMLATMKAKLDAGRALLYQTSRYVDIYKALDDIARERKLTPEERAEQKKYAKLADSFTPLAKGMNSEYANQNAYDGIQVHGGSGFMLEYACQRIYRDARITSIYEGTTQLQTVAAIRYVTNGAYIATIRDFEQQPVLPEYESYMNRVKEMANKFDACTNAVKEANNQELHDFVARRLMEMAADTIMCHLLMQDATNRPDLFAKSLNVYVNYAEAEVEKHFNFIRKFTAEQLDSYRQMAVETSAE</sequence>
<name>A0A6N3FFX1_9BACT</name>
<dbReference type="Pfam" id="PF02771">
    <property type="entry name" value="Acyl-CoA_dh_N"/>
    <property type="match status" value="1"/>
</dbReference>
<evidence type="ECO:0000259" key="7">
    <source>
        <dbReference type="Pfam" id="PF02770"/>
    </source>
</evidence>
<keyword evidence="4 5" id="KW-0274">FAD</keyword>
<dbReference type="InterPro" id="IPR052166">
    <property type="entry name" value="Diverse_Acyl-CoA_DH"/>
</dbReference>
<dbReference type="InterPro" id="IPR009100">
    <property type="entry name" value="AcylCoA_DH/oxidase_NM_dom_sf"/>
</dbReference>
<dbReference type="InterPro" id="IPR037069">
    <property type="entry name" value="AcylCoA_DH/ox_N_sf"/>
</dbReference>
<evidence type="ECO:0000256" key="4">
    <source>
        <dbReference type="ARBA" id="ARBA00022827"/>
    </source>
</evidence>
<dbReference type="Gene3D" id="1.20.140.10">
    <property type="entry name" value="Butyryl-CoA Dehydrogenase, subunit A, domain 3"/>
    <property type="match status" value="1"/>
</dbReference>
<comment type="cofactor">
    <cofactor evidence="1 5">
        <name>FAD</name>
        <dbReference type="ChEBI" id="CHEBI:57692"/>
    </cofactor>
</comment>
<dbReference type="SUPFAM" id="SSF158494">
    <property type="entry name" value="PG0775 C-terminal domain-like"/>
    <property type="match status" value="1"/>
</dbReference>
<comment type="similarity">
    <text evidence="2 5">Belongs to the acyl-CoA dehydrogenase family.</text>
</comment>
<dbReference type="Gene3D" id="2.40.110.10">
    <property type="entry name" value="Butyryl-CoA Dehydrogenase, subunit A, domain 2"/>
    <property type="match status" value="1"/>
</dbReference>
<keyword evidence="5 10" id="KW-0560">Oxidoreductase</keyword>
<gene>
    <name evidence="10" type="primary">mmgC</name>
    <name evidence="10" type="ORF">PCLFYP37_03173</name>
</gene>
<evidence type="ECO:0000256" key="2">
    <source>
        <dbReference type="ARBA" id="ARBA00009347"/>
    </source>
</evidence>
<dbReference type="Pfam" id="PF02770">
    <property type="entry name" value="Acyl-CoA_dh_M"/>
    <property type="match status" value="1"/>
</dbReference>
<accession>A0A6N3FFX1</accession>
<dbReference type="PANTHER" id="PTHR42803">
    <property type="entry name" value="ACYL-COA DEHYDROGENASE"/>
    <property type="match status" value="1"/>
</dbReference>
<feature type="domain" description="Acyl-CoA dehydrogenase/oxidase C-terminal" evidence="6">
    <location>
        <begin position="283"/>
        <end position="444"/>
    </location>
</feature>
<feature type="domain" description="Acyl-CoA dehydrogenase C-terminal" evidence="9">
    <location>
        <begin position="452"/>
        <end position="563"/>
    </location>
</feature>
<evidence type="ECO:0000259" key="9">
    <source>
        <dbReference type="Pfam" id="PF12186"/>
    </source>
</evidence>
<organism evidence="10">
    <name type="scientific">Paraprevotella clara</name>
    <dbReference type="NCBI Taxonomy" id="454154"/>
    <lineage>
        <taxon>Bacteria</taxon>
        <taxon>Pseudomonadati</taxon>
        <taxon>Bacteroidota</taxon>
        <taxon>Bacteroidia</taxon>
        <taxon>Bacteroidales</taxon>
        <taxon>Prevotellaceae</taxon>
        <taxon>Paraprevotella</taxon>
    </lineage>
</organism>
<evidence type="ECO:0000259" key="8">
    <source>
        <dbReference type="Pfam" id="PF02771"/>
    </source>
</evidence>
<dbReference type="Pfam" id="PF12186">
    <property type="entry name" value="AcylCoA_dehyd_C"/>
    <property type="match status" value="1"/>
</dbReference>
<dbReference type="InterPro" id="IPR006091">
    <property type="entry name" value="Acyl-CoA_Oxase/DH_mid-dom"/>
</dbReference>
<dbReference type="Pfam" id="PF00441">
    <property type="entry name" value="Acyl-CoA_dh_1"/>
    <property type="match status" value="1"/>
</dbReference>
<dbReference type="GO" id="GO:0050660">
    <property type="term" value="F:flavin adenine dinucleotide binding"/>
    <property type="evidence" value="ECO:0007669"/>
    <property type="project" value="InterPro"/>
</dbReference>
<evidence type="ECO:0000259" key="6">
    <source>
        <dbReference type="Pfam" id="PF00441"/>
    </source>
</evidence>
<dbReference type="PANTHER" id="PTHR42803:SF1">
    <property type="entry name" value="BROAD-SPECIFICITY LINEAR ACYL-COA DEHYDROGENASE FADE5"/>
    <property type="match status" value="1"/>
</dbReference>
<protein>
    <submittedName>
        <fullName evidence="10">Acyl-CoA dehydrogenase</fullName>
        <ecNumber evidence="10">1.3.99.-</ecNumber>
    </submittedName>
</protein>
<dbReference type="EC" id="1.3.99.-" evidence="10"/>
<dbReference type="InterPro" id="IPR036250">
    <property type="entry name" value="AcylCo_DH-like_C"/>
</dbReference>
<dbReference type="InterPro" id="IPR020964">
    <property type="entry name" value="Acyl-CoA_dehydrogenase_C"/>
</dbReference>
<dbReference type="AlphaFoldDB" id="A0A6N3FFX1"/>
<dbReference type="RefSeq" id="WP_412442508.1">
    <property type="nucleotide sequence ID" value="NZ_CACRUT010000020.1"/>
</dbReference>
<dbReference type="InterPro" id="IPR009075">
    <property type="entry name" value="AcylCo_DH/oxidase_C"/>
</dbReference>
<dbReference type="InterPro" id="IPR046373">
    <property type="entry name" value="Acyl-CoA_Oxase/DH_mid-dom_sf"/>
</dbReference>
<dbReference type="EMBL" id="CACRUT010000020">
    <property type="protein sequence ID" value="VYU50955.1"/>
    <property type="molecule type" value="Genomic_DNA"/>
</dbReference>
<dbReference type="InterPro" id="IPR036797">
    <property type="entry name" value="Acyl-CoA_dehydrogenase_C_sf"/>
</dbReference>
<dbReference type="InterPro" id="IPR013786">
    <property type="entry name" value="AcylCoA_DH/ox_N"/>
</dbReference>
<evidence type="ECO:0000256" key="3">
    <source>
        <dbReference type="ARBA" id="ARBA00022630"/>
    </source>
</evidence>
<dbReference type="SUPFAM" id="SSF47203">
    <property type="entry name" value="Acyl-CoA dehydrogenase C-terminal domain-like"/>
    <property type="match status" value="1"/>
</dbReference>
<dbReference type="Gene3D" id="1.10.540.10">
    <property type="entry name" value="Acyl-CoA dehydrogenase/oxidase, N-terminal domain"/>
    <property type="match status" value="1"/>
</dbReference>
<dbReference type="InterPro" id="IPR006089">
    <property type="entry name" value="Acyl-CoA_DH_CS"/>
</dbReference>
<evidence type="ECO:0000256" key="1">
    <source>
        <dbReference type="ARBA" id="ARBA00001974"/>
    </source>
</evidence>
<dbReference type="Gene3D" id="1.20.120.470">
    <property type="entry name" value="Acyl-CoA dehydrogenase, C-terminal domain"/>
    <property type="match status" value="1"/>
</dbReference>
<dbReference type="SUPFAM" id="SSF56645">
    <property type="entry name" value="Acyl-CoA dehydrogenase NM domain-like"/>
    <property type="match status" value="1"/>
</dbReference>